<evidence type="ECO:0000313" key="1">
    <source>
        <dbReference type="EMBL" id="VFJ58811.1"/>
    </source>
</evidence>
<dbReference type="InterPro" id="IPR005358">
    <property type="entry name" value="Puta_zinc/iron-chelating_dom"/>
</dbReference>
<accession>A0A450SXJ6</accession>
<proteinExistence type="predicted"/>
<protein>
    <submittedName>
        <fullName evidence="1">Fe-S-cluster containining protein</fullName>
    </submittedName>
</protein>
<organism evidence="1">
    <name type="scientific">Candidatus Kentrum sp. DK</name>
    <dbReference type="NCBI Taxonomy" id="2126562"/>
    <lineage>
        <taxon>Bacteria</taxon>
        <taxon>Pseudomonadati</taxon>
        <taxon>Pseudomonadota</taxon>
        <taxon>Gammaproteobacteria</taxon>
        <taxon>Candidatus Kentrum</taxon>
    </lineage>
</organism>
<gene>
    <name evidence="1" type="ORF">BECKDK2373C_GA0170839_106810</name>
</gene>
<name>A0A450SXJ6_9GAMM</name>
<reference evidence="1" key="1">
    <citation type="submission" date="2019-02" db="EMBL/GenBank/DDBJ databases">
        <authorList>
            <person name="Gruber-Vodicka R. H."/>
            <person name="Seah K. B. B."/>
        </authorList>
    </citation>
    <scope>NUCLEOTIDE SEQUENCE</scope>
    <source>
        <strain evidence="1">BECK_DK161</strain>
    </source>
</reference>
<dbReference type="EMBL" id="CAADEY010000068">
    <property type="protein sequence ID" value="VFJ58811.1"/>
    <property type="molecule type" value="Genomic_DNA"/>
</dbReference>
<sequence length="191" mass="21560">MTGKLPEITATSLLRHCYPCGSECCRYSSPIISPDEKDRIVTSYRKDFFIEQSTPTGNYFVIGRHADGSFREIDPQVGKSSPCGYLDTDGSCTIHNIKPLDCRTYPLRAVPNTVMDRIEWRFHRACPATPCINAEFLAAAQIIALTSLHRFAPETYMDWLHKYSPWALAPEAAFGLNRTEWPHQLQSSTEG</sequence>
<dbReference type="Pfam" id="PF03692">
    <property type="entry name" value="CxxCxxCC"/>
    <property type="match status" value="1"/>
</dbReference>
<dbReference type="AlphaFoldDB" id="A0A450SXJ6"/>